<gene>
    <name evidence="21" type="ORF">SAMN05421644_12632</name>
</gene>
<dbReference type="InterPro" id="IPR003594">
    <property type="entry name" value="HATPase_dom"/>
</dbReference>
<evidence type="ECO:0000256" key="10">
    <source>
        <dbReference type="ARBA" id="ARBA00022840"/>
    </source>
</evidence>
<dbReference type="Gene3D" id="3.30.450.20">
    <property type="entry name" value="PAS domain"/>
    <property type="match status" value="2"/>
</dbReference>
<feature type="domain" description="HPt" evidence="20">
    <location>
        <begin position="851"/>
        <end position="943"/>
    </location>
</feature>
<dbReference type="InterPro" id="IPR004358">
    <property type="entry name" value="Sig_transdc_His_kin-like_C"/>
</dbReference>
<dbReference type="SMART" id="SM00086">
    <property type="entry name" value="PAC"/>
    <property type="match status" value="1"/>
</dbReference>
<dbReference type="Gene3D" id="2.10.70.100">
    <property type="match status" value="1"/>
</dbReference>
<dbReference type="Gene3D" id="3.40.50.2300">
    <property type="match status" value="2"/>
</dbReference>
<proteinExistence type="predicted"/>
<dbReference type="SMART" id="SM00387">
    <property type="entry name" value="HATPase_c"/>
    <property type="match status" value="1"/>
</dbReference>
<keyword evidence="11" id="KW-1133">Transmembrane helix</keyword>
<dbReference type="PANTHER" id="PTHR45339:SF1">
    <property type="entry name" value="HYBRID SIGNAL TRANSDUCTION HISTIDINE KINASE J"/>
    <property type="match status" value="1"/>
</dbReference>
<dbReference type="PANTHER" id="PTHR45339">
    <property type="entry name" value="HYBRID SIGNAL TRANSDUCTION HISTIDINE KINASE J"/>
    <property type="match status" value="1"/>
</dbReference>
<evidence type="ECO:0000259" key="18">
    <source>
        <dbReference type="PROSITE" id="PS50112"/>
    </source>
</evidence>
<evidence type="ECO:0000259" key="16">
    <source>
        <dbReference type="PROSITE" id="PS50109"/>
    </source>
</evidence>
<dbReference type="Gene3D" id="1.20.120.160">
    <property type="entry name" value="HPT domain"/>
    <property type="match status" value="1"/>
</dbReference>
<dbReference type="AlphaFoldDB" id="A0A1H3GQX0"/>
<organism evidence="21 22">
    <name type="scientific">Allochromatium warmingii</name>
    <name type="common">Chromatium warmingii</name>
    <dbReference type="NCBI Taxonomy" id="61595"/>
    <lineage>
        <taxon>Bacteria</taxon>
        <taxon>Pseudomonadati</taxon>
        <taxon>Pseudomonadota</taxon>
        <taxon>Gammaproteobacteria</taxon>
        <taxon>Chromatiales</taxon>
        <taxon>Chromatiaceae</taxon>
        <taxon>Allochromatium</taxon>
    </lineage>
</organism>
<dbReference type="PROSITE" id="PS50112">
    <property type="entry name" value="PAS"/>
    <property type="match status" value="1"/>
</dbReference>
<evidence type="ECO:0000256" key="7">
    <source>
        <dbReference type="ARBA" id="ARBA00022692"/>
    </source>
</evidence>
<feature type="domain" description="Response regulatory" evidence="17">
    <location>
        <begin position="690"/>
        <end position="808"/>
    </location>
</feature>
<dbReference type="InterPro" id="IPR005467">
    <property type="entry name" value="His_kinase_dom"/>
</dbReference>
<keyword evidence="10" id="KW-0067">ATP-binding</keyword>
<evidence type="ECO:0000256" key="5">
    <source>
        <dbReference type="ARBA" id="ARBA00022553"/>
    </source>
</evidence>
<dbReference type="OrthoDB" id="5747739at2"/>
<dbReference type="CDD" id="cd00082">
    <property type="entry name" value="HisKA"/>
    <property type="match status" value="1"/>
</dbReference>
<dbReference type="Gene3D" id="3.30.565.10">
    <property type="entry name" value="Histidine kinase-like ATPase, C-terminal domain"/>
    <property type="match status" value="1"/>
</dbReference>
<feature type="domain" description="Histidine kinase" evidence="16">
    <location>
        <begin position="308"/>
        <end position="529"/>
    </location>
</feature>
<dbReference type="SMART" id="SM00448">
    <property type="entry name" value="REC"/>
    <property type="match status" value="2"/>
</dbReference>
<dbReference type="STRING" id="61595.SAMN05421644_12632"/>
<protein>
    <recommendedName>
        <fullName evidence="3">histidine kinase</fullName>
        <ecNumber evidence="3">2.7.13.3</ecNumber>
    </recommendedName>
</protein>
<evidence type="ECO:0000256" key="1">
    <source>
        <dbReference type="ARBA" id="ARBA00000085"/>
    </source>
</evidence>
<dbReference type="Pfam" id="PF00512">
    <property type="entry name" value="HisKA"/>
    <property type="match status" value="1"/>
</dbReference>
<dbReference type="Pfam" id="PF02518">
    <property type="entry name" value="HATPase_c"/>
    <property type="match status" value="1"/>
</dbReference>
<keyword evidence="5 15" id="KW-0597">Phosphoprotein</keyword>
<evidence type="ECO:0000256" key="13">
    <source>
        <dbReference type="ARBA" id="ARBA00023136"/>
    </source>
</evidence>
<dbReference type="InterPro" id="IPR013655">
    <property type="entry name" value="PAS_fold_3"/>
</dbReference>
<keyword evidence="12" id="KW-0902">Two-component regulatory system</keyword>
<dbReference type="EMBL" id="FNOW01000026">
    <property type="protein sequence ID" value="SDY05355.1"/>
    <property type="molecule type" value="Genomic_DNA"/>
</dbReference>
<keyword evidence="7" id="KW-0812">Transmembrane</keyword>
<dbReference type="SUPFAM" id="SSF47226">
    <property type="entry name" value="Histidine-containing phosphotransfer domain, HPT domain"/>
    <property type="match status" value="1"/>
</dbReference>
<dbReference type="SUPFAM" id="SSF52172">
    <property type="entry name" value="CheY-like"/>
    <property type="match status" value="2"/>
</dbReference>
<evidence type="ECO:0000256" key="15">
    <source>
        <dbReference type="PROSITE-ProRule" id="PRU00169"/>
    </source>
</evidence>
<sequence length="1028" mass="111663">MAISLPEDASPEALTLLKQQNNALRASQEQLELALHAAQMGVWDWELASGRVVWAGAHARLFGLKPEDFGGTIDAVQQCVHPDDREYGMTLAQRTLTDGCEFDNVYRVIWPDGSIHWLHSLGRLIRDCQGTAQRITGVTLDITAQREAECQMAALSAVVRHSDAIMVIKDLDRRVIATNPSFAKAAGYASEAELIGKTDAEIFGMSPDVEPVRSYMQDELEAQRLPPGASLVREEPVLTRDGQHLCYLTKKYPIHDSAGRVIATANISVDITQRRELEYQLLTATAEARALAERAEAANRAKSAFLANMSHEIRTPLHAVLGFCYLVEQHPLEPDVRELVGKIHNAGASLLTLINDILDFSKIEAGHLQIEASPFRLSELLDSLAGIMNAAVGNKPLELILNPPEHGIEYLIGDSARLRQVLINLLGNAIKFTDCGEVELRITCLAQNADSVTLQFAVRDTGIGIDPAQQREIFAAFSQADTSINRRFGGTGLGLAISAQLVQLMGSDLRVESAHGLGSTFLFTLVLPRDPEAHPLPGERIGLRLLVADDCVTAGAALKHTAQAFGWQVDWVDSGAAARALLLERIDTILSYDAVLFDWRMPDEDGLSSAWALRSDLIAWGITKLPLLLLMASPLDRPQLLSQPGFEYLDGLLDKPVTPSALYNALVQRFNRRPSPPVSTPRQQSLAGVHVLVVDDSEINQEVAQGILVKHGAQVSLADDGEAALAWLATHPTSADIILMDVQMPRLDGYAATRLIRQDPRWEMLPIIALTAGAFRTMQDAAQAAGMNDFIAKPFEVAHLVQCIERWVKCDPAAPPAATVRALPPSAAPPALDALSEYGIDTATALERWGDPKVYQGYLAKFRDSHADDAPAIAAALDSGAHATAAALAHKLTGVATTLALPQVAALARHLEQDVRRGDPIDPARLQGLGEAIASVCYGIRAWADTVHTVPRAEPLTPDAIAALHSRLLAAIQQQHLRQAETLIEQLHATIADNRLRTLQGYLSDFDFRAAEGLMQTLIQDLALSQSE</sequence>
<evidence type="ECO:0000259" key="17">
    <source>
        <dbReference type="PROSITE" id="PS50110"/>
    </source>
</evidence>
<dbReference type="Proteomes" id="UP000198672">
    <property type="component" value="Unassembled WGS sequence"/>
</dbReference>
<dbReference type="InterPro" id="IPR000700">
    <property type="entry name" value="PAS-assoc_C"/>
</dbReference>
<dbReference type="InterPro" id="IPR036097">
    <property type="entry name" value="HisK_dim/P_sf"/>
</dbReference>
<dbReference type="FunFam" id="3.30.565.10:FF:000010">
    <property type="entry name" value="Sensor histidine kinase RcsC"/>
    <property type="match status" value="1"/>
</dbReference>
<keyword evidence="8" id="KW-0547">Nucleotide-binding</keyword>
<dbReference type="SMART" id="SM00091">
    <property type="entry name" value="PAS"/>
    <property type="match status" value="2"/>
</dbReference>
<name>A0A1H3GQX0_ALLWA</name>
<dbReference type="GO" id="GO:0005524">
    <property type="term" value="F:ATP binding"/>
    <property type="evidence" value="ECO:0007669"/>
    <property type="project" value="UniProtKB-KW"/>
</dbReference>
<dbReference type="Pfam" id="PF08447">
    <property type="entry name" value="PAS_3"/>
    <property type="match status" value="1"/>
</dbReference>
<feature type="domain" description="Response regulatory" evidence="17">
    <location>
        <begin position="544"/>
        <end position="670"/>
    </location>
</feature>
<dbReference type="Gene3D" id="1.10.287.130">
    <property type="match status" value="1"/>
</dbReference>
<reference evidence="22" key="1">
    <citation type="submission" date="2016-10" db="EMBL/GenBank/DDBJ databases">
        <authorList>
            <person name="Varghese N."/>
            <person name="Submissions S."/>
        </authorList>
    </citation>
    <scope>NUCLEOTIDE SEQUENCE [LARGE SCALE GENOMIC DNA]</scope>
    <source>
        <strain evidence="22">DSM 173</strain>
    </source>
</reference>
<evidence type="ECO:0000313" key="21">
    <source>
        <dbReference type="EMBL" id="SDY05355.1"/>
    </source>
</evidence>
<keyword evidence="9" id="KW-0418">Kinase</keyword>
<dbReference type="InterPro" id="IPR035965">
    <property type="entry name" value="PAS-like_dom_sf"/>
</dbReference>
<comment type="catalytic activity">
    <reaction evidence="1">
        <text>ATP + protein L-histidine = ADP + protein N-phospho-L-histidine.</text>
        <dbReference type="EC" id="2.7.13.3"/>
    </reaction>
</comment>
<dbReference type="InterPro" id="IPR011006">
    <property type="entry name" value="CheY-like_superfamily"/>
</dbReference>
<evidence type="ECO:0000256" key="4">
    <source>
        <dbReference type="ARBA" id="ARBA00022475"/>
    </source>
</evidence>
<dbReference type="InterPro" id="IPR036641">
    <property type="entry name" value="HPT_dom_sf"/>
</dbReference>
<dbReference type="SUPFAM" id="SSF55874">
    <property type="entry name" value="ATPase domain of HSP90 chaperone/DNA topoisomerase II/histidine kinase"/>
    <property type="match status" value="1"/>
</dbReference>
<evidence type="ECO:0000313" key="22">
    <source>
        <dbReference type="Proteomes" id="UP000198672"/>
    </source>
</evidence>
<feature type="domain" description="PAC" evidence="19">
    <location>
        <begin position="231"/>
        <end position="283"/>
    </location>
</feature>
<dbReference type="CDD" id="cd16922">
    <property type="entry name" value="HATPase_EvgS-ArcB-TorS-like"/>
    <property type="match status" value="1"/>
</dbReference>
<dbReference type="Pfam" id="PF08448">
    <property type="entry name" value="PAS_4"/>
    <property type="match status" value="1"/>
</dbReference>
<dbReference type="GO" id="GO:0005886">
    <property type="term" value="C:plasma membrane"/>
    <property type="evidence" value="ECO:0007669"/>
    <property type="project" value="UniProtKB-SubCell"/>
</dbReference>
<dbReference type="PRINTS" id="PR00344">
    <property type="entry name" value="BCTRLSENSOR"/>
</dbReference>
<evidence type="ECO:0000256" key="11">
    <source>
        <dbReference type="ARBA" id="ARBA00022989"/>
    </source>
</evidence>
<evidence type="ECO:0000256" key="14">
    <source>
        <dbReference type="PROSITE-ProRule" id="PRU00110"/>
    </source>
</evidence>
<dbReference type="PROSITE" id="PS50109">
    <property type="entry name" value="HIS_KIN"/>
    <property type="match status" value="1"/>
</dbReference>
<dbReference type="Pfam" id="PF01627">
    <property type="entry name" value="Hpt"/>
    <property type="match status" value="1"/>
</dbReference>
<accession>A0A1H3GQX0</accession>
<evidence type="ECO:0000256" key="6">
    <source>
        <dbReference type="ARBA" id="ARBA00022679"/>
    </source>
</evidence>
<dbReference type="InterPro" id="IPR013656">
    <property type="entry name" value="PAS_4"/>
</dbReference>
<dbReference type="InterPro" id="IPR036890">
    <property type="entry name" value="HATPase_C_sf"/>
</dbReference>
<keyword evidence="22" id="KW-1185">Reference proteome</keyword>
<dbReference type="SUPFAM" id="SSF55785">
    <property type="entry name" value="PYP-like sensor domain (PAS domain)"/>
    <property type="match status" value="2"/>
</dbReference>
<evidence type="ECO:0000256" key="2">
    <source>
        <dbReference type="ARBA" id="ARBA00004651"/>
    </source>
</evidence>
<dbReference type="InterPro" id="IPR003661">
    <property type="entry name" value="HisK_dim/P_dom"/>
</dbReference>
<dbReference type="InterPro" id="IPR001610">
    <property type="entry name" value="PAC"/>
</dbReference>
<evidence type="ECO:0000256" key="8">
    <source>
        <dbReference type="ARBA" id="ARBA00022741"/>
    </source>
</evidence>
<dbReference type="NCBIfam" id="TIGR00229">
    <property type="entry name" value="sensory_box"/>
    <property type="match status" value="2"/>
</dbReference>
<feature type="modified residue" description="4-aspartylphosphate" evidence="15">
    <location>
        <position position="598"/>
    </location>
</feature>
<dbReference type="PROSITE" id="PS50113">
    <property type="entry name" value="PAC"/>
    <property type="match status" value="2"/>
</dbReference>
<evidence type="ECO:0000256" key="12">
    <source>
        <dbReference type="ARBA" id="ARBA00023012"/>
    </source>
</evidence>
<keyword evidence="6" id="KW-0808">Transferase</keyword>
<dbReference type="PROSITE" id="PS50110">
    <property type="entry name" value="RESPONSE_REGULATORY"/>
    <property type="match status" value="2"/>
</dbReference>
<dbReference type="InterPro" id="IPR000014">
    <property type="entry name" value="PAS"/>
</dbReference>
<dbReference type="CDD" id="cd00130">
    <property type="entry name" value="PAS"/>
    <property type="match status" value="2"/>
</dbReference>
<dbReference type="SMART" id="SM00388">
    <property type="entry name" value="HisKA"/>
    <property type="match status" value="1"/>
</dbReference>
<comment type="subcellular location">
    <subcellularLocation>
        <location evidence="2">Cell membrane</location>
        <topology evidence="2">Multi-pass membrane protein</topology>
    </subcellularLocation>
</comment>
<feature type="modified residue" description="Phosphohistidine" evidence="14">
    <location>
        <position position="890"/>
    </location>
</feature>
<evidence type="ECO:0000259" key="19">
    <source>
        <dbReference type="PROSITE" id="PS50113"/>
    </source>
</evidence>
<feature type="domain" description="PAS" evidence="18">
    <location>
        <begin position="27"/>
        <end position="99"/>
    </location>
</feature>
<dbReference type="CDD" id="cd17546">
    <property type="entry name" value="REC_hyHK_CKI1_RcsC-like"/>
    <property type="match status" value="1"/>
</dbReference>
<dbReference type="InterPro" id="IPR001789">
    <property type="entry name" value="Sig_transdc_resp-reg_receiver"/>
</dbReference>
<dbReference type="Pfam" id="PF00072">
    <property type="entry name" value="Response_reg"/>
    <property type="match status" value="1"/>
</dbReference>
<feature type="domain" description="PAC" evidence="19">
    <location>
        <begin position="102"/>
        <end position="154"/>
    </location>
</feature>
<dbReference type="GO" id="GO:0000155">
    <property type="term" value="F:phosphorelay sensor kinase activity"/>
    <property type="evidence" value="ECO:0007669"/>
    <property type="project" value="InterPro"/>
</dbReference>
<dbReference type="RefSeq" id="WP_091334081.1">
    <property type="nucleotide sequence ID" value="NZ_FNOW01000026.1"/>
</dbReference>
<dbReference type="InterPro" id="IPR008207">
    <property type="entry name" value="Sig_transdc_His_kin_Hpt_dom"/>
</dbReference>
<keyword evidence="4" id="KW-1003">Cell membrane</keyword>
<keyword evidence="13" id="KW-0472">Membrane</keyword>
<feature type="modified residue" description="4-aspartylphosphate" evidence="15">
    <location>
        <position position="741"/>
    </location>
</feature>
<evidence type="ECO:0000256" key="3">
    <source>
        <dbReference type="ARBA" id="ARBA00012438"/>
    </source>
</evidence>
<dbReference type="PROSITE" id="PS50894">
    <property type="entry name" value="HPT"/>
    <property type="match status" value="1"/>
</dbReference>
<evidence type="ECO:0000256" key="9">
    <source>
        <dbReference type="ARBA" id="ARBA00022777"/>
    </source>
</evidence>
<dbReference type="SUPFAM" id="SSF47384">
    <property type="entry name" value="Homodimeric domain of signal transducing histidine kinase"/>
    <property type="match status" value="1"/>
</dbReference>
<evidence type="ECO:0000259" key="20">
    <source>
        <dbReference type="PROSITE" id="PS50894"/>
    </source>
</evidence>
<dbReference type="FunFam" id="1.10.287.130:FF:000004">
    <property type="entry name" value="Ethylene receptor 1"/>
    <property type="match status" value="1"/>
</dbReference>
<dbReference type="EC" id="2.7.13.3" evidence="3"/>